<organism evidence="4 5">
    <name type="scientific">Limnoglobus roseus</name>
    <dbReference type="NCBI Taxonomy" id="2598579"/>
    <lineage>
        <taxon>Bacteria</taxon>
        <taxon>Pseudomonadati</taxon>
        <taxon>Planctomycetota</taxon>
        <taxon>Planctomycetia</taxon>
        <taxon>Gemmatales</taxon>
        <taxon>Gemmataceae</taxon>
        <taxon>Limnoglobus</taxon>
    </lineage>
</organism>
<evidence type="ECO:0000256" key="1">
    <source>
        <dbReference type="ARBA" id="ARBA00023172"/>
    </source>
</evidence>
<dbReference type="AlphaFoldDB" id="A0A5C1AP19"/>
<dbReference type="PROSITE" id="PS51898">
    <property type="entry name" value="TYR_RECOMBINASE"/>
    <property type="match status" value="1"/>
</dbReference>
<dbReference type="SUPFAM" id="SSF56349">
    <property type="entry name" value="DNA breaking-rejoining enzymes"/>
    <property type="match status" value="1"/>
</dbReference>
<gene>
    <name evidence="4" type="ORF">PX52LOC_06979</name>
</gene>
<name>A0A5C1AP19_9BACT</name>
<dbReference type="InterPro" id="IPR011010">
    <property type="entry name" value="DNA_brk_join_enz"/>
</dbReference>
<dbReference type="PANTHER" id="PTHR30349:SF64">
    <property type="entry name" value="PROPHAGE INTEGRASE INTD-RELATED"/>
    <property type="match status" value="1"/>
</dbReference>
<dbReference type="CDD" id="cd00397">
    <property type="entry name" value="DNA_BRE_C"/>
    <property type="match status" value="1"/>
</dbReference>
<dbReference type="OrthoDB" id="254233at2"/>
<dbReference type="InterPro" id="IPR013762">
    <property type="entry name" value="Integrase-like_cat_sf"/>
</dbReference>
<dbReference type="RefSeq" id="WP_149114238.1">
    <property type="nucleotide sequence ID" value="NZ_CP042425.1"/>
</dbReference>
<dbReference type="InterPro" id="IPR050090">
    <property type="entry name" value="Tyrosine_recombinase_XerCD"/>
</dbReference>
<dbReference type="Pfam" id="PF00589">
    <property type="entry name" value="Phage_integrase"/>
    <property type="match status" value="1"/>
</dbReference>
<protein>
    <submittedName>
        <fullName evidence="4">Site-specific integrase</fullName>
    </submittedName>
</protein>
<proteinExistence type="predicted"/>
<dbReference type="Proteomes" id="UP000324974">
    <property type="component" value="Chromosome"/>
</dbReference>
<feature type="domain" description="Tyr recombinase" evidence="3">
    <location>
        <begin position="187"/>
        <end position="410"/>
    </location>
</feature>
<evidence type="ECO:0000313" key="5">
    <source>
        <dbReference type="Proteomes" id="UP000324974"/>
    </source>
</evidence>
<dbReference type="KEGG" id="lrs:PX52LOC_06979"/>
<dbReference type="EMBL" id="CP042425">
    <property type="protein sequence ID" value="QEL19897.1"/>
    <property type="molecule type" value="Genomic_DNA"/>
</dbReference>
<evidence type="ECO:0000259" key="3">
    <source>
        <dbReference type="PROSITE" id="PS51898"/>
    </source>
</evidence>
<keyword evidence="1" id="KW-0233">DNA recombination</keyword>
<accession>A0A5C1AP19</accession>
<evidence type="ECO:0000313" key="4">
    <source>
        <dbReference type="EMBL" id="QEL19897.1"/>
    </source>
</evidence>
<dbReference type="GO" id="GO:0003677">
    <property type="term" value="F:DNA binding"/>
    <property type="evidence" value="ECO:0007669"/>
    <property type="project" value="InterPro"/>
</dbReference>
<feature type="compositionally biased region" description="Basic and acidic residues" evidence="2">
    <location>
        <begin position="290"/>
        <end position="299"/>
    </location>
</feature>
<dbReference type="InterPro" id="IPR002104">
    <property type="entry name" value="Integrase_catalytic"/>
</dbReference>
<feature type="region of interest" description="Disordered" evidence="2">
    <location>
        <begin position="290"/>
        <end position="322"/>
    </location>
</feature>
<dbReference type="Gene3D" id="1.10.443.10">
    <property type="entry name" value="Intergrase catalytic core"/>
    <property type="match status" value="1"/>
</dbReference>
<sequence>MPRKPLAVPTYRLHKQSGQAIVTIRTPAGRPRDVLLGVYDSDESKREYSRIIAELQKGRFPFGDGRAGDLTVNELLVRFLQYAKTHYRYPDGRPTGEYGNYISAVRPLAELYGDAIAAEFGPLALKNTRERMIDRGWCRNQVNAHVGRIKRAFKWATSEELVPPAVYHALVTVTGLREGRSAAVESAPVPPVADEHVAATLPHLNRHARGMVEVQRLTGCRPGEVCGLRMADVDASGPVWFYRPAQHKTRHRGKARVVAIGPKAQAVIRAFIPADPTAYVFSPRRAVEEHHAERGEKRATPRYPSHMKRNRTKRAYAPRRSAGAKYTRTSYARCVTRAVEAANLERSKAAGGSFVALPHWAPNQLRHTFATEVRKSNGLEAAQVLLGHTRADVTQVYAERDLSLAAKVAAEIG</sequence>
<evidence type="ECO:0000256" key="2">
    <source>
        <dbReference type="SAM" id="MobiDB-lite"/>
    </source>
</evidence>
<reference evidence="5" key="1">
    <citation type="submission" date="2019-08" db="EMBL/GenBank/DDBJ databases">
        <title>Limnoglobus roseus gen. nov., sp. nov., a novel freshwater planctomycete with a giant genome from the family Gemmataceae.</title>
        <authorList>
            <person name="Kulichevskaya I.S."/>
            <person name="Naumoff D.G."/>
            <person name="Miroshnikov K."/>
            <person name="Ivanova A."/>
            <person name="Philippov D.A."/>
            <person name="Hakobyan A."/>
            <person name="Rijpstra I.C."/>
            <person name="Sinninghe Damste J.S."/>
            <person name="Liesack W."/>
            <person name="Dedysh S.N."/>
        </authorList>
    </citation>
    <scope>NUCLEOTIDE SEQUENCE [LARGE SCALE GENOMIC DNA]</scope>
    <source>
        <strain evidence="5">PX52</strain>
    </source>
</reference>
<keyword evidence="5" id="KW-1185">Reference proteome</keyword>
<dbReference type="GO" id="GO:0006310">
    <property type="term" value="P:DNA recombination"/>
    <property type="evidence" value="ECO:0007669"/>
    <property type="project" value="UniProtKB-KW"/>
</dbReference>
<dbReference type="GO" id="GO:0015074">
    <property type="term" value="P:DNA integration"/>
    <property type="evidence" value="ECO:0007669"/>
    <property type="project" value="InterPro"/>
</dbReference>
<dbReference type="PANTHER" id="PTHR30349">
    <property type="entry name" value="PHAGE INTEGRASE-RELATED"/>
    <property type="match status" value="1"/>
</dbReference>
<feature type="compositionally biased region" description="Basic residues" evidence="2">
    <location>
        <begin position="305"/>
        <end position="317"/>
    </location>
</feature>